<keyword evidence="1" id="KW-0812">Transmembrane</keyword>
<dbReference type="AlphaFoldDB" id="A0A9X2BWC4"/>
<gene>
    <name evidence="3" type="ORF">M0638_16120</name>
</gene>
<comment type="caution">
    <text evidence="3">The sequence shown here is derived from an EMBL/GenBank/DDBJ whole genome shotgun (WGS) entry which is preliminary data.</text>
</comment>
<feature type="transmembrane region" description="Helical" evidence="1">
    <location>
        <begin position="158"/>
        <end position="176"/>
    </location>
</feature>
<dbReference type="EMBL" id="JALPRX010000070">
    <property type="protein sequence ID" value="MCK8785906.1"/>
    <property type="molecule type" value="Genomic_DNA"/>
</dbReference>
<evidence type="ECO:0000313" key="4">
    <source>
        <dbReference type="Proteomes" id="UP001139516"/>
    </source>
</evidence>
<name>A0A9X2BWC4_9PROT</name>
<dbReference type="PANTHER" id="PTHR22911:SF103">
    <property type="entry name" value="BLR2811 PROTEIN"/>
    <property type="match status" value="1"/>
</dbReference>
<dbReference type="Proteomes" id="UP001139516">
    <property type="component" value="Unassembled WGS sequence"/>
</dbReference>
<dbReference type="GO" id="GO:0016020">
    <property type="term" value="C:membrane"/>
    <property type="evidence" value="ECO:0007669"/>
    <property type="project" value="InterPro"/>
</dbReference>
<feature type="transmembrane region" description="Helical" evidence="1">
    <location>
        <begin position="243"/>
        <end position="260"/>
    </location>
</feature>
<feature type="transmembrane region" description="Helical" evidence="1">
    <location>
        <begin position="127"/>
        <end position="146"/>
    </location>
</feature>
<organism evidence="3 4">
    <name type="scientific">Roseomonas acroporae</name>
    <dbReference type="NCBI Taxonomy" id="2937791"/>
    <lineage>
        <taxon>Bacteria</taxon>
        <taxon>Pseudomonadati</taxon>
        <taxon>Pseudomonadota</taxon>
        <taxon>Alphaproteobacteria</taxon>
        <taxon>Acetobacterales</taxon>
        <taxon>Roseomonadaceae</taxon>
        <taxon>Roseomonas</taxon>
    </lineage>
</organism>
<feature type="transmembrane region" description="Helical" evidence="1">
    <location>
        <begin position="17"/>
        <end position="36"/>
    </location>
</feature>
<feature type="transmembrane region" description="Helical" evidence="1">
    <location>
        <begin position="182"/>
        <end position="206"/>
    </location>
</feature>
<dbReference type="InterPro" id="IPR037185">
    <property type="entry name" value="EmrE-like"/>
</dbReference>
<dbReference type="InterPro" id="IPR000620">
    <property type="entry name" value="EamA_dom"/>
</dbReference>
<reference evidence="3" key="1">
    <citation type="submission" date="2022-04" db="EMBL/GenBank/DDBJ databases">
        <title>Roseomonas acroporae sp. nov., isolated from coral Acropora digitifera.</title>
        <authorList>
            <person name="Sun H."/>
        </authorList>
    </citation>
    <scope>NUCLEOTIDE SEQUENCE</scope>
    <source>
        <strain evidence="3">NAR14</strain>
    </source>
</reference>
<evidence type="ECO:0000256" key="1">
    <source>
        <dbReference type="SAM" id="Phobius"/>
    </source>
</evidence>
<evidence type="ECO:0000259" key="2">
    <source>
        <dbReference type="Pfam" id="PF00892"/>
    </source>
</evidence>
<keyword evidence="1" id="KW-1133">Transmembrane helix</keyword>
<dbReference type="PANTHER" id="PTHR22911">
    <property type="entry name" value="ACYL-MALONYL CONDENSING ENZYME-RELATED"/>
    <property type="match status" value="1"/>
</dbReference>
<dbReference type="SUPFAM" id="SSF103481">
    <property type="entry name" value="Multidrug resistance efflux transporter EmrE"/>
    <property type="match status" value="2"/>
</dbReference>
<sequence>MSCSDAAAKWALPETGAAMAMVWRGLLGGLTVTLLARGRGLWPRRLGLLTLRSLTQCVVTVIFYLCWLRGVGLADSYAVNAAAPLLMTLLAIPMLGERVGWRRWTSTAVGFLGVLLILRPGGDLWRWETLPLLGAVALLAVTRIWLRTLSRTETATAVAFALMVAMTLSGLALLPFMPPARWVPSGGVVLALLAFGACTGIAQVLFSRAFGLAPVSALAPYEYSPLLWGTALGALLWGEWPSLATLAGAAVVIGAGLYNLHRERLRRRAALPAAQQGDPA</sequence>
<feature type="transmembrane region" description="Helical" evidence="1">
    <location>
        <begin position="48"/>
        <end position="71"/>
    </location>
</feature>
<protein>
    <submittedName>
        <fullName evidence="3">DMT family transporter</fullName>
    </submittedName>
</protein>
<keyword evidence="1" id="KW-0472">Membrane</keyword>
<evidence type="ECO:0000313" key="3">
    <source>
        <dbReference type="EMBL" id="MCK8785906.1"/>
    </source>
</evidence>
<feature type="domain" description="EamA" evidence="2">
    <location>
        <begin position="6"/>
        <end position="118"/>
    </location>
</feature>
<proteinExistence type="predicted"/>
<accession>A0A9X2BWC4</accession>
<dbReference type="Pfam" id="PF00892">
    <property type="entry name" value="EamA"/>
    <property type="match status" value="1"/>
</dbReference>
<keyword evidence="4" id="KW-1185">Reference proteome</keyword>
<feature type="transmembrane region" description="Helical" evidence="1">
    <location>
        <begin position="103"/>
        <end position="121"/>
    </location>
</feature>